<evidence type="ECO:0000313" key="2">
    <source>
        <dbReference type="Proteomes" id="UP000823941"/>
    </source>
</evidence>
<organism evidence="1 2">
    <name type="scientific">Plutella xylostella</name>
    <name type="common">Diamondback moth</name>
    <name type="synonym">Plutella maculipennis</name>
    <dbReference type="NCBI Taxonomy" id="51655"/>
    <lineage>
        <taxon>Eukaryota</taxon>
        <taxon>Metazoa</taxon>
        <taxon>Ecdysozoa</taxon>
        <taxon>Arthropoda</taxon>
        <taxon>Hexapoda</taxon>
        <taxon>Insecta</taxon>
        <taxon>Pterygota</taxon>
        <taxon>Neoptera</taxon>
        <taxon>Endopterygota</taxon>
        <taxon>Lepidoptera</taxon>
        <taxon>Glossata</taxon>
        <taxon>Ditrysia</taxon>
        <taxon>Yponomeutoidea</taxon>
        <taxon>Plutellidae</taxon>
        <taxon>Plutella</taxon>
    </lineage>
</organism>
<evidence type="ECO:0000313" key="1">
    <source>
        <dbReference type="EMBL" id="KAG7312338.1"/>
    </source>
</evidence>
<comment type="caution">
    <text evidence="1">The sequence shown here is derived from an EMBL/GenBank/DDBJ whole genome shotgun (WGS) entry which is preliminary data.</text>
</comment>
<accession>A0ABQ7R4V7</accession>
<sequence length="117" mass="13072">MQTFELSLKQETPYLRHPTSVIVELERYCAGADASASLPRLLTLMTSRSSPMDVERSAGREKFTSFNSLKELERYCEGAGASDSLPRLLTLMTSRSSPMDVERSAGREKFTSFVLIT</sequence>
<dbReference type="Proteomes" id="UP000823941">
    <property type="component" value="Chromosome 3"/>
</dbReference>
<gene>
    <name evidence="1" type="ORF">JYU34_001823</name>
</gene>
<name>A0ABQ7R4V7_PLUXY</name>
<protein>
    <submittedName>
        <fullName evidence="1">Uncharacterized protein</fullName>
    </submittedName>
</protein>
<keyword evidence="2" id="KW-1185">Reference proteome</keyword>
<reference evidence="1 2" key="1">
    <citation type="submission" date="2021-06" db="EMBL/GenBank/DDBJ databases">
        <title>A haploid diamondback moth (Plutella xylostella L.) genome assembly resolves 31 chromosomes and identifies a diamide resistance mutation.</title>
        <authorList>
            <person name="Ward C.M."/>
            <person name="Perry K.D."/>
            <person name="Baker G."/>
            <person name="Powis K."/>
            <person name="Heckel D.G."/>
            <person name="Baxter S.W."/>
        </authorList>
    </citation>
    <scope>NUCLEOTIDE SEQUENCE [LARGE SCALE GENOMIC DNA]</scope>
    <source>
        <strain evidence="1 2">LV</strain>
        <tissue evidence="1">Single pupa</tissue>
    </source>
</reference>
<dbReference type="EMBL" id="JAHIBW010000003">
    <property type="protein sequence ID" value="KAG7312338.1"/>
    <property type="molecule type" value="Genomic_DNA"/>
</dbReference>
<proteinExistence type="predicted"/>